<name>A0ACC6RUL8_9BURK</name>
<proteinExistence type="predicted"/>
<sequence length="349" mass="39017">MDYSYLGLLNRYSPLLTPLLILIGMTFVFRAYSQWRDDQLRRDDRHYDEQLRQRKREESQAAARASGAPDVGPTAGGYIVLNLPDDQKALFHDVLKGFEEYAGIKGYSIQFSIDNSSPNQIAFKFTVAEAGIQVSSQQVRNDFDEYMEKIRSGDPLIDLPIVIPEVQHRTLLLAMQNRINFLHHTYTAQANVVQYYERFLRDLRATGTMGVVPAQNYYIQTGGAMLPTNYSSVNSQNVAQGTNNSASNNTIDHSIKIGGSFNERKTQLDALDRAIRTIAKSDELPSEEAGRAVANFQKVKDELAHEEKPDAPRIQKWLEAAKLAVSALTTSKEVVDAAKDTFSAFGIGS</sequence>
<keyword evidence="2" id="KW-1185">Reference proteome</keyword>
<dbReference type="EMBL" id="JAYMRU010000037">
    <property type="protein sequence ID" value="MEM5405119.1"/>
    <property type="molecule type" value="Genomic_DNA"/>
</dbReference>
<comment type="caution">
    <text evidence="1">The sequence shown here is derived from an EMBL/GenBank/DDBJ whole genome shotgun (WGS) entry which is preliminary data.</text>
</comment>
<gene>
    <name evidence="1" type="ORF">VSR83_34785</name>
</gene>
<evidence type="ECO:0000313" key="2">
    <source>
        <dbReference type="Proteomes" id="UP001392318"/>
    </source>
</evidence>
<reference evidence="1" key="1">
    <citation type="submission" date="2024-01" db="EMBL/GenBank/DDBJ databases">
        <title>The diversity of rhizobia nodulating Mimosa spp. in eleven states of Brazil covering several biomes is determined by host plant, location, and edaphic factors.</title>
        <authorList>
            <person name="Rouws L."/>
            <person name="Barauna A."/>
            <person name="Beukes C."/>
            <person name="De Faria S.M."/>
            <person name="Gross E."/>
            <person name="Dos Reis Junior F.B."/>
            <person name="Simon M."/>
            <person name="Maluk M."/>
            <person name="Odee D.W."/>
            <person name="Kenicer G."/>
            <person name="Young J.P.W."/>
            <person name="Reis V.M."/>
            <person name="Zilli J."/>
            <person name="James E.K."/>
        </authorList>
    </citation>
    <scope>NUCLEOTIDE SEQUENCE</scope>
    <source>
        <strain evidence="1">JPY452</strain>
    </source>
</reference>
<organism evidence="1 2">
    <name type="scientific">Paraburkholderia unamae</name>
    <dbReference type="NCBI Taxonomy" id="219649"/>
    <lineage>
        <taxon>Bacteria</taxon>
        <taxon>Pseudomonadati</taxon>
        <taxon>Pseudomonadota</taxon>
        <taxon>Betaproteobacteria</taxon>
        <taxon>Burkholderiales</taxon>
        <taxon>Burkholderiaceae</taxon>
        <taxon>Paraburkholderia</taxon>
    </lineage>
</organism>
<dbReference type="Proteomes" id="UP001392318">
    <property type="component" value="Unassembled WGS sequence"/>
</dbReference>
<accession>A0ACC6RUL8</accession>
<protein>
    <submittedName>
        <fullName evidence="1">Uncharacterized protein</fullName>
    </submittedName>
</protein>
<evidence type="ECO:0000313" key="1">
    <source>
        <dbReference type="EMBL" id="MEM5405119.1"/>
    </source>
</evidence>